<dbReference type="InterPro" id="IPR015500">
    <property type="entry name" value="Peptidase_S8_subtilisin-rel"/>
</dbReference>
<comment type="similarity">
    <text evidence="1 5 6">Belongs to the peptidase S8 family.</text>
</comment>
<accession>A0ABR7LUW0</accession>
<gene>
    <name evidence="9" type="ORF">HKK74_24495</name>
</gene>
<dbReference type="SUPFAM" id="SSF52025">
    <property type="entry name" value="PA domain"/>
    <property type="match status" value="1"/>
</dbReference>
<comment type="caution">
    <text evidence="9">The sequence shown here is derived from an EMBL/GenBank/DDBJ whole genome shotgun (WGS) entry which is preliminary data.</text>
</comment>
<organism evidence="9 10">
    <name type="scientific">Actinomadura alba</name>
    <dbReference type="NCBI Taxonomy" id="406431"/>
    <lineage>
        <taxon>Bacteria</taxon>
        <taxon>Bacillati</taxon>
        <taxon>Actinomycetota</taxon>
        <taxon>Actinomycetes</taxon>
        <taxon>Streptosporangiales</taxon>
        <taxon>Thermomonosporaceae</taxon>
        <taxon>Actinomadura</taxon>
    </lineage>
</organism>
<dbReference type="Proteomes" id="UP000805614">
    <property type="component" value="Unassembled WGS sequence"/>
</dbReference>
<feature type="active site" description="Charge relay system" evidence="5">
    <location>
        <position position="145"/>
    </location>
</feature>
<sequence length="1364" mass="140678">MMIKNRGLRSMVAAALLAALIPALSGPAHAEPSDPDQRVIIELDTAPGARAAQLDLSGSARKAGVALRTTRRFSRLVSAVAATVPARQLGKVRALPGVKAVHPDLPMKATTDENISLIGAPDLWRRKDPAGHDVTGSGVTVAVLDTGVDATHPDLAGKVVGGHDFVNGDSDPTDDNAHGTHVAGIIAQTAPGASLTSYKVLDAGGGGYESDIIAGLEAAVDPANPHRADVVNMSLGGPGDGTDPLGQAATRAAESGVAVIAAAGNSGPGAETIGTPAAADGVVAVGASFSGIRMPAARLAKTGEELQTTRVLYSASPPAKPLTGTLVDVGQGEPADFDRVGDVRGKVVAYSGFPDQPSWYDILRAREAEKRGAIAALMYSGGSAGPQVTARSGAQPATPSTLASGDDLRMDKIVVLGVEETQWAALGRLSAPGKVQITVTGKDVTDQIADFSSRGPTSRYTLKPDVVAPGVEIRSSVPKSLWDHGEYRMSGTSMASPHVAGAAALLRQLGTKNIQAALIGTAKPLTGTGPATQGAGRLDVTAAADASVTAQPPTISFGLADLRDRTTTVKATITLTNRGRKPFKARLGVTAAPGSPGQVRVTPDRTTVPAGGTATVTVTATAVRPDTDADLSGWVTVAGGPRVPYLLVLRPLLLRTTPDPSDGNSEVFAYAPAALNAPPVVTVTAPDGRRTDVSATLDHDRWYRAPVTGSKPGTYKVEASATTTGGRRLSGTTAFEVIPPTTGDSRWQPTGPNGQAGLLARSAAAPDQLVLTQDGKAGIWLTTDQGRQWRQLNRLPVAGGTGTVVVDQRDPERMWFAVNGRSEASSPVAFDPTYEGKVLSTEDAGRTWRTLPFPNIHVDALVSDGDALVAVTAGGVVSSDDGGEHWTTHAATLPRGITGAALTGGDLYMSAYGGVWAIRDVTGDDLAPAKQVLQTTGYSGTVGVAADTELVVTATSDGIVHGSRDGGRSWTVLYETPSNDKYVFSVRMVGENVYAGGFQQDRIGRDHGAEWSALPKPARGPADADFGELGNATLVSAGNAGLYATRDDGAHYDRIGVQGTSVYALAVGKRTDGTSALVAGTDTETHLTSLPTGPSVNPEWGGNSSEGGIGTAVRQIAASPSDPRLLWKVRTDAWGGLRLSRSADGGVSWSDVTTAPEAPTALMVHPADPRHVSIGFASPVGSGLYVTRDGGQTWRRYYLGHKIDALAGDPRDGDRVWVGTPDGLYRSEDGGAHIAKVTDGAVSAITIAPRRPRQIVTAGATFSRSTDGGRTFRNGETSPLGLLVSSLVVSPRDPDVLFAGTTAHWANGLRLGGRGVLRSADGGRTWTNISSGLQNTSVMSLAVSPDGSWLYAGTEQGGVHRSRL</sequence>
<dbReference type="SUPFAM" id="SSF52743">
    <property type="entry name" value="Subtilisin-like"/>
    <property type="match status" value="1"/>
</dbReference>
<dbReference type="SUPFAM" id="SSF110296">
    <property type="entry name" value="Oligoxyloglucan reducing end-specific cellobiohydrolase"/>
    <property type="match status" value="2"/>
</dbReference>
<protein>
    <submittedName>
        <fullName evidence="9">S8 family serine peptidase</fullName>
    </submittedName>
</protein>
<dbReference type="PROSITE" id="PS00138">
    <property type="entry name" value="SUBTILASE_SER"/>
    <property type="match status" value="1"/>
</dbReference>
<dbReference type="InterPro" id="IPR050131">
    <property type="entry name" value="Peptidase_S8_subtilisin-like"/>
</dbReference>
<feature type="domain" description="Peptidase S8/S53" evidence="8">
    <location>
        <begin position="136"/>
        <end position="529"/>
    </location>
</feature>
<reference evidence="9 10" key="1">
    <citation type="submission" date="2020-06" db="EMBL/GenBank/DDBJ databases">
        <title>Actinomadura xiongansis sp. nov., isolated from soil of Baiyangdian.</title>
        <authorList>
            <person name="Zhang X."/>
        </authorList>
    </citation>
    <scope>NUCLEOTIDE SEQUENCE [LARGE SCALE GENOMIC DNA]</scope>
    <source>
        <strain evidence="9 10">HBUM206468</strain>
    </source>
</reference>
<dbReference type="CDD" id="cd15482">
    <property type="entry name" value="Sialidase_non-viral"/>
    <property type="match status" value="1"/>
</dbReference>
<name>A0ABR7LUW0_9ACTN</name>
<dbReference type="PANTHER" id="PTHR43806">
    <property type="entry name" value="PEPTIDASE S8"/>
    <property type="match status" value="1"/>
</dbReference>
<dbReference type="InterPro" id="IPR034213">
    <property type="entry name" value="S8_Vpr-like"/>
</dbReference>
<evidence type="ECO:0000256" key="1">
    <source>
        <dbReference type="ARBA" id="ARBA00011073"/>
    </source>
</evidence>
<evidence type="ECO:0000313" key="9">
    <source>
        <dbReference type="EMBL" id="MBC6468631.1"/>
    </source>
</evidence>
<dbReference type="CDD" id="cd07474">
    <property type="entry name" value="Peptidases_S8_subtilisin_Vpr-like"/>
    <property type="match status" value="1"/>
</dbReference>
<keyword evidence="10" id="KW-1185">Reference proteome</keyword>
<evidence type="ECO:0000256" key="2">
    <source>
        <dbReference type="ARBA" id="ARBA00022670"/>
    </source>
</evidence>
<dbReference type="PROSITE" id="PS00136">
    <property type="entry name" value="SUBTILASE_ASP"/>
    <property type="match status" value="1"/>
</dbReference>
<dbReference type="PANTHER" id="PTHR43806:SF65">
    <property type="entry name" value="SERINE PROTEASE APRX"/>
    <property type="match status" value="1"/>
</dbReference>
<dbReference type="InterPro" id="IPR023828">
    <property type="entry name" value="Peptidase_S8_Ser-AS"/>
</dbReference>
<feature type="signal peptide" evidence="7">
    <location>
        <begin position="1"/>
        <end position="30"/>
    </location>
</feature>
<dbReference type="Gene3D" id="3.40.50.200">
    <property type="entry name" value="Peptidase S8/S53 domain"/>
    <property type="match status" value="1"/>
</dbReference>
<dbReference type="Gene3D" id="3.50.30.30">
    <property type="match status" value="1"/>
</dbReference>
<evidence type="ECO:0000256" key="5">
    <source>
        <dbReference type="PROSITE-ProRule" id="PRU01240"/>
    </source>
</evidence>
<dbReference type="Pfam" id="PF00082">
    <property type="entry name" value="Peptidase_S8"/>
    <property type="match status" value="1"/>
</dbReference>
<feature type="chain" id="PRO_5047130397" evidence="7">
    <location>
        <begin position="31"/>
        <end position="1364"/>
    </location>
</feature>
<keyword evidence="3 5" id="KW-0378">Hydrolase</keyword>
<keyword evidence="2 5" id="KW-0645">Protease</keyword>
<dbReference type="Gene3D" id="2.130.10.10">
    <property type="entry name" value="YVTN repeat-like/Quinoprotein amine dehydrogenase"/>
    <property type="match status" value="3"/>
</dbReference>
<feature type="active site" description="Charge relay system" evidence="5">
    <location>
        <position position="493"/>
    </location>
</feature>
<keyword evidence="4 5" id="KW-0720">Serine protease</keyword>
<feature type="active site" description="Charge relay system" evidence="5">
    <location>
        <position position="178"/>
    </location>
</feature>
<evidence type="ECO:0000313" key="10">
    <source>
        <dbReference type="Proteomes" id="UP000805614"/>
    </source>
</evidence>
<dbReference type="Gene3D" id="2.60.40.10">
    <property type="entry name" value="Immunoglobulins"/>
    <property type="match status" value="1"/>
</dbReference>
<dbReference type="InterPro" id="IPR046450">
    <property type="entry name" value="PA_dom_sf"/>
</dbReference>
<proteinExistence type="inferred from homology"/>
<evidence type="ECO:0000256" key="6">
    <source>
        <dbReference type="RuleBase" id="RU003355"/>
    </source>
</evidence>
<evidence type="ECO:0000256" key="7">
    <source>
        <dbReference type="SAM" id="SignalP"/>
    </source>
</evidence>
<dbReference type="InterPro" id="IPR013783">
    <property type="entry name" value="Ig-like_fold"/>
</dbReference>
<evidence type="ECO:0000256" key="4">
    <source>
        <dbReference type="ARBA" id="ARBA00022825"/>
    </source>
</evidence>
<dbReference type="PRINTS" id="PR00723">
    <property type="entry name" value="SUBTILISIN"/>
</dbReference>
<keyword evidence="7" id="KW-0732">Signal</keyword>
<dbReference type="InterPro" id="IPR036852">
    <property type="entry name" value="Peptidase_S8/S53_dom_sf"/>
</dbReference>
<dbReference type="InterPro" id="IPR023827">
    <property type="entry name" value="Peptidase_S8_Asp-AS"/>
</dbReference>
<dbReference type="PROSITE" id="PS51892">
    <property type="entry name" value="SUBTILASE"/>
    <property type="match status" value="1"/>
</dbReference>
<dbReference type="InterPro" id="IPR000209">
    <property type="entry name" value="Peptidase_S8/S53_dom"/>
</dbReference>
<evidence type="ECO:0000259" key="8">
    <source>
        <dbReference type="Pfam" id="PF00082"/>
    </source>
</evidence>
<evidence type="ECO:0000256" key="3">
    <source>
        <dbReference type="ARBA" id="ARBA00022801"/>
    </source>
</evidence>
<dbReference type="EMBL" id="JABVEC010000020">
    <property type="protein sequence ID" value="MBC6468631.1"/>
    <property type="molecule type" value="Genomic_DNA"/>
</dbReference>
<dbReference type="InterPro" id="IPR015943">
    <property type="entry name" value="WD40/YVTN_repeat-like_dom_sf"/>
</dbReference>